<dbReference type="CDD" id="cd08704">
    <property type="entry name" value="Met_tRNA_FMT_C"/>
    <property type="match status" value="1"/>
</dbReference>
<dbReference type="SUPFAM" id="SSF53328">
    <property type="entry name" value="Formyltransferase"/>
    <property type="match status" value="1"/>
</dbReference>
<dbReference type="PANTHER" id="PTHR11138:SF5">
    <property type="entry name" value="METHIONYL-TRNA FORMYLTRANSFERASE, MITOCHONDRIAL"/>
    <property type="match status" value="1"/>
</dbReference>
<dbReference type="AlphaFoldDB" id="A0A7X3G2Y8"/>
<comment type="caution">
    <text evidence="11">The sequence shown here is derived from an EMBL/GenBank/DDBJ whole genome shotgun (WGS) entry which is preliminary data.</text>
</comment>
<evidence type="ECO:0000256" key="7">
    <source>
        <dbReference type="ARBA" id="ARBA00048558"/>
    </source>
</evidence>
<organism evidence="11 12">
    <name type="scientific">Massilia cellulosiltytica</name>
    <dbReference type="NCBI Taxonomy" id="2683234"/>
    <lineage>
        <taxon>Bacteria</taxon>
        <taxon>Pseudomonadati</taxon>
        <taxon>Pseudomonadota</taxon>
        <taxon>Betaproteobacteria</taxon>
        <taxon>Burkholderiales</taxon>
        <taxon>Oxalobacteraceae</taxon>
        <taxon>Telluria group</taxon>
        <taxon>Massilia</taxon>
    </lineage>
</organism>
<sequence>MRVVFAGTPEFAAVALRALLDAGFIVPLVLTQPDRPAGRGMQLQASAVKQVAVAHGIEVLQPLSLRMDAKDPQRAAEAKAAHERLLATAYDVMVVAAYGLILPRSTLDIKPCINIHGSILPRWRGAAPIHRAIEAGDAETGVTIMEMEEGLDTGPMLLIERIAIGDTDTTGGLHDKLAALGGRMIVEALQKMAQGQLEAVPQPEDGVTYAAKIGKEEAKLDWTLPAVELARKVRAFNPFPGAHGQAGATTIKIWNAQPADGHGQPGQVLQADAQGIVVACGTGALRVTELQKPGSKRLAAGEFLKGFSFDGLAFV</sequence>
<dbReference type="Gene3D" id="3.10.25.10">
    <property type="entry name" value="Formyl transferase, C-terminal domain"/>
    <property type="match status" value="1"/>
</dbReference>
<keyword evidence="6 8" id="KW-0648">Protein biosynthesis</keyword>
<dbReference type="HAMAP" id="MF_00182">
    <property type="entry name" value="Formyl_trans"/>
    <property type="match status" value="1"/>
</dbReference>
<dbReference type="GO" id="GO:0004479">
    <property type="term" value="F:methionyl-tRNA formyltransferase activity"/>
    <property type="evidence" value="ECO:0007669"/>
    <property type="project" value="UniProtKB-UniRule"/>
</dbReference>
<proteinExistence type="inferred from homology"/>
<comment type="similarity">
    <text evidence="2 8">Belongs to the Fmt family.</text>
</comment>
<protein>
    <recommendedName>
        <fullName evidence="4 8">Methionyl-tRNA formyltransferase</fullName>
        <ecNumber evidence="3 8">2.1.2.9</ecNumber>
    </recommendedName>
</protein>
<dbReference type="RefSeq" id="WP_160409705.1">
    <property type="nucleotide sequence ID" value="NZ_WSES01000005.1"/>
</dbReference>
<dbReference type="Gene3D" id="3.40.50.170">
    <property type="entry name" value="Formyl transferase, N-terminal domain"/>
    <property type="match status" value="1"/>
</dbReference>
<evidence type="ECO:0000256" key="3">
    <source>
        <dbReference type="ARBA" id="ARBA00012261"/>
    </source>
</evidence>
<dbReference type="InterPro" id="IPR002376">
    <property type="entry name" value="Formyl_transf_N"/>
</dbReference>
<keyword evidence="5 8" id="KW-0808">Transferase</keyword>
<feature type="domain" description="Formyl transferase N-terminal" evidence="9">
    <location>
        <begin position="1"/>
        <end position="189"/>
    </location>
</feature>
<dbReference type="EC" id="2.1.2.9" evidence="3 8"/>
<evidence type="ECO:0000313" key="12">
    <source>
        <dbReference type="Proteomes" id="UP000443353"/>
    </source>
</evidence>
<evidence type="ECO:0000256" key="2">
    <source>
        <dbReference type="ARBA" id="ARBA00010699"/>
    </source>
</evidence>
<dbReference type="GO" id="GO:0005829">
    <property type="term" value="C:cytosol"/>
    <property type="evidence" value="ECO:0007669"/>
    <property type="project" value="TreeGrafter"/>
</dbReference>
<evidence type="ECO:0000256" key="1">
    <source>
        <dbReference type="ARBA" id="ARBA00002606"/>
    </source>
</evidence>
<dbReference type="InterPro" id="IPR041711">
    <property type="entry name" value="Met-tRNA-FMT_N"/>
</dbReference>
<dbReference type="InterPro" id="IPR036477">
    <property type="entry name" value="Formyl_transf_N_sf"/>
</dbReference>
<dbReference type="InterPro" id="IPR044135">
    <property type="entry name" value="Met-tRNA-FMT_C"/>
</dbReference>
<dbReference type="Pfam" id="PF00551">
    <property type="entry name" value="Formyl_trans_N"/>
    <property type="match status" value="1"/>
</dbReference>
<dbReference type="InterPro" id="IPR011034">
    <property type="entry name" value="Formyl_transferase-like_C_sf"/>
</dbReference>
<evidence type="ECO:0000256" key="8">
    <source>
        <dbReference type="HAMAP-Rule" id="MF_00182"/>
    </source>
</evidence>
<dbReference type="SUPFAM" id="SSF50486">
    <property type="entry name" value="FMT C-terminal domain-like"/>
    <property type="match status" value="1"/>
</dbReference>
<evidence type="ECO:0000259" key="9">
    <source>
        <dbReference type="Pfam" id="PF00551"/>
    </source>
</evidence>
<dbReference type="CDD" id="cd08646">
    <property type="entry name" value="FMT_core_Met-tRNA-FMT_N"/>
    <property type="match status" value="1"/>
</dbReference>
<evidence type="ECO:0000256" key="4">
    <source>
        <dbReference type="ARBA" id="ARBA00016014"/>
    </source>
</evidence>
<feature type="domain" description="Formyl transferase C-terminal" evidence="10">
    <location>
        <begin position="212"/>
        <end position="307"/>
    </location>
</feature>
<dbReference type="InterPro" id="IPR001555">
    <property type="entry name" value="GART_AS"/>
</dbReference>
<dbReference type="InterPro" id="IPR005793">
    <property type="entry name" value="Formyl_trans_C"/>
</dbReference>
<evidence type="ECO:0000256" key="6">
    <source>
        <dbReference type="ARBA" id="ARBA00022917"/>
    </source>
</evidence>
<gene>
    <name evidence="8" type="primary">fmt</name>
    <name evidence="11" type="ORF">GPY61_18920</name>
</gene>
<dbReference type="NCBIfam" id="TIGR00460">
    <property type="entry name" value="fmt"/>
    <property type="match status" value="1"/>
</dbReference>
<accession>A0A7X3G2Y8</accession>
<comment type="catalytic activity">
    <reaction evidence="7 8">
        <text>L-methionyl-tRNA(fMet) + (6R)-10-formyltetrahydrofolate = N-formyl-L-methionyl-tRNA(fMet) + (6S)-5,6,7,8-tetrahydrofolate + H(+)</text>
        <dbReference type="Rhea" id="RHEA:24380"/>
        <dbReference type="Rhea" id="RHEA-COMP:9952"/>
        <dbReference type="Rhea" id="RHEA-COMP:9953"/>
        <dbReference type="ChEBI" id="CHEBI:15378"/>
        <dbReference type="ChEBI" id="CHEBI:57453"/>
        <dbReference type="ChEBI" id="CHEBI:78530"/>
        <dbReference type="ChEBI" id="CHEBI:78844"/>
        <dbReference type="ChEBI" id="CHEBI:195366"/>
        <dbReference type="EC" id="2.1.2.9"/>
    </reaction>
</comment>
<dbReference type="Proteomes" id="UP000443353">
    <property type="component" value="Unassembled WGS sequence"/>
</dbReference>
<dbReference type="InterPro" id="IPR037022">
    <property type="entry name" value="Formyl_trans_C_sf"/>
</dbReference>
<feature type="binding site" evidence="8">
    <location>
        <begin position="118"/>
        <end position="121"/>
    </location>
    <ligand>
        <name>(6S)-5,6,7,8-tetrahydrofolate</name>
        <dbReference type="ChEBI" id="CHEBI:57453"/>
    </ligand>
</feature>
<dbReference type="PROSITE" id="PS00373">
    <property type="entry name" value="GART"/>
    <property type="match status" value="1"/>
</dbReference>
<comment type="function">
    <text evidence="1 8">Attaches a formyl group to the free amino group of methionyl-tRNA(fMet). The formyl group appears to play a dual role in the initiator identity of N-formylmethionyl-tRNA by promoting its recognition by IF2 and preventing the misappropriation of this tRNA by the elongation apparatus.</text>
</comment>
<name>A0A7X3G2Y8_9BURK</name>
<evidence type="ECO:0000313" key="11">
    <source>
        <dbReference type="EMBL" id="MVW62009.1"/>
    </source>
</evidence>
<dbReference type="EMBL" id="WSES01000005">
    <property type="protein sequence ID" value="MVW62009.1"/>
    <property type="molecule type" value="Genomic_DNA"/>
</dbReference>
<reference evidence="11 12" key="1">
    <citation type="submission" date="2019-12" db="EMBL/GenBank/DDBJ databases">
        <authorList>
            <person name="Li C."/>
            <person name="Zhao J."/>
        </authorList>
    </citation>
    <scope>NUCLEOTIDE SEQUENCE [LARGE SCALE GENOMIC DNA]</scope>
    <source>
        <strain evidence="11 12">NEAU-DD11</strain>
    </source>
</reference>
<evidence type="ECO:0000256" key="5">
    <source>
        <dbReference type="ARBA" id="ARBA00022679"/>
    </source>
</evidence>
<dbReference type="Pfam" id="PF02911">
    <property type="entry name" value="Formyl_trans_C"/>
    <property type="match status" value="1"/>
</dbReference>
<dbReference type="PANTHER" id="PTHR11138">
    <property type="entry name" value="METHIONYL-TRNA FORMYLTRANSFERASE"/>
    <property type="match status" value="1"/>
</dbReference>
<evidence type="ECO:0000259" key="10">
    <source>
        <dbReference type="Pfam" id="PF02911"/>
    </source>
</evidence>
<dbReference type="InterPro" id="IPR005794">
    <property type="entry name" value="Fmt"/>
</dbReference>
<keyword evidence="12" id="KW-1185">Reference proteome</keyword>